<dbReference type="CDD" id="cd12922">
    <property type="entry name" value="VKOR_5"/>
    <property type="match status" value="1"/>
</dbReference>
<evidence type="ECO:0000313" key="14">
    <source>
        <dbReference type="Proteomes" id="UP000292452"/>
    </source>
</evidence>
<accession>A0A4Q9HVB2</accession>
<dbReference type="AlphaFoldDB" id="A0A4Q9HVB2"/>
<evidence type="ECO:0000256" key="11">
    <source>
        <dbReference type="SAM" id="Phobius"/>
    </source>
</evidence>
<dbReference type="InterPro" id="IPR041714">
    <property type="entry name" value="VKOR_Actinobacteria"/>
</dbReference>
<feature type="transmembrane region" description="Helical" evidence="11">
    <location>
        <begin position="114"/>
        <end position="135"/>
    </location>
</feature>
<evidence type="ECO:0000256" key="1">
    <source>
        <dbReference type="ARBA" id="ARBA00004141"/>
    </source>
</evidence>
<keyword evidence="4" id="KW-0874">Quinone</keyword>
<dbReference type="RefSeq" id="WP_052853537.1">
    <property type="nucleotide sequence ID" value="NZ_SIXH01000096.1"/>
</dbReference>
<keyword evidence="9" id="KW-0676">Redox-active center</keyword>
<keyword evidence="7 11" id="KW-0472">Membrane</keyword>
<protein>
    <submittedName>
        <fullName evidence="13">Vitamin K epoxide reductase family protein</fullName>
    </submittedName>
</protein>
<organism evidence="13 14">
    <name type="scientific">Streptomyces kasugaensis</name>
    <dbReference type="NCBI Taxonomy" id="1946"/>
    <lineage>
        <taxon>Bacteria</taxon>
        <taxon>Bacillati</taxon>
        <taxon>Actinomycetota</taxon>
        <taxon>Actinomycetes</taxon>
        <taxon>Kitasatosporales</taxon>
        <taxon>Streptomycetaceae</taxon>
        <taxon>Streptomyces</taxon>
    </lineage>
</organism>
<keyword evidence="14" id="KW-1185">Reference proteome</keyword>
<feature type="transmembrane region" description="Helical" evidence="11">
    <location>
        <begin position="141"/>
        <end position="164"/>
    </location>
</feature>
<evidence type="ECO:0000256" key="4">
    <source>
        <dbReference type="ARBA" id="ARBA00022719"/>
    </source>
</evidence>
<comment type="caution">
    <text evidence="13">The sequence shown here is derived from an EMBL/GenBank/DDBJ whole genome shotgun (WGS) entry which is preliminary data.</text>
</comment>
<evidence type="ECO:0000256" key="9">
    <source>
        <dbReference type="ARBA" id="ARBA00023284"/>
    </source>
</evidence>
<dbReference type="Pfam" id="PF07884">
    <property type="entry name" value="VKOR"/>
    <property type="match status" value="1"/>
</dbReference>
<comment type="subcellular location">
    <subcellularLocation>
        <location evidence="1">Membrane</location>
        <topology evidence="1">Multi-pass membrane protein</topology>
    </subcellularLocation>
</comment>
<dbReference type="InterPro" id="IPR012932">
    <property type="entry name" value="VKOR"/>
</dbReference>
<evidence type="ECO:0000256" key="5">
    <source>
        <dbReference type="ARBA" id="ARBA00022989"/>
    </source>
</evidence>
<sequence>MTTTALDDVSTDDDRASGAGTSGSGRGLAWLLVITGALGALASWIITLDKIELLKDPNFKPACSLNPIISCGSVMQSWQAEVFGFPNPVAGLITFGAVIAIGMGLLAGARYRGWFWIGLNLGTLGGTVFCMWLMSQSLYSINALCLWCTLTWCITILMFWYTTVHNIKHGIIPVPAGLRRTVLEFHWVVPVLWYGVMLLLILTKWWSYWSSLI</sequence>
<evidence type="ECO:0000256" key="6">
    <source>
        <dbReference type="ARBA" id="ARBA00023002"/>
    </source>
</evidence>
<keyword evidence="8" id="KW-1015">Disulfide bond</keyword>
<proteinExistence type="inferred from homology"/>
<keyword evidence="5 11" id="KW-1133">Transmembrane helix</keyword>
<dbReference type="InterPro" id="IPR038354">
    <property type="entry name" value="VKOR_sf"/>
</dbReference>
<keyword evidence="3 11" id="KW-0812">Transmembrane</keyword>
<evidence type="ECO:0000256" key="3">
    <source>
        <dbReference type="ARBA" id="ARBA00022692"/>
    </source>
</evidence>
<dbReference type="Gene3D" id="1.20.1440.130">
    <property type="entry name" value="VKOR domain"/>
    <property type="match status" value="1"/>
</dbReference>
<dbReference type="GO" id="GO:0048038">
    <property type="term" value="F:quinone binding"/>
    <property type="evidence" value="ECO:0007669"/>
    <property type="project" value="UniProtKB-KW"/>
</dbReference>
<dbReference type="GO" id="GO:0016491">
    <property type="term" value="F:oxidoreductase activity"/>
    <property type="evidence" value="ECO:0007669"/>
    <property type="project" value="UniProtKB-KW"/>
</dbReference>
<feature type="transmembrane region" description="Helical" evidence="11">
    <location>
        <begin position="27"/>
        <end position="46"/>
    </location>
</feature>
<feature type="transmembrane region" description="Helical" evidence="11">
    <location>
        <begin position="89"/>
        <end position="107"/>
    </location>
</feature>
<evidence type="ECO:0000256" key="2">
    <source>
        <dbReference type="ARBA" id="ARBA00006214"/>
    </source>
</evidence>
<feature type="domain" description="Vitamin K epoxide reductase" evidence="12">
    <location>
        <begin position="25"/>
        <end position="166"/>
    </location>
</feature>
<evidence type="ECO:0000256" key="10">
    <source>
        <dbReference type="SAM" id="MobiDB-lite"/>
    </source>
</evidence>
<gene>
    <name evidence="13" type="ORF">EYS09_13735</name>
</gene>
<comment type="similarity">
    <text evidence="2">Belongs to the VKOR family.</text>
</comment>
<evidence type="ECO:0000256" key="8">
    <source>
        <dbReference type="ARBA" id="ARBA00023157"/>
    </source>
</evidence>
<name>A0A4Q9HVB2_STRKA</name>
<evidence type="ECO:0000259" key="12">
    <source>
        <dbReference type="SMART" id="SM00756"/>
    </source>
</evidence>
<dbReference type="SMART" id="SM00756">
    <property type="entry name" value="VKc"/>
    <property type="match status" value="1"/>
</dbReference>
<evidence type="ECO:0000313" key="13">
    <source>
        <dbReference type="EMBL" id="TBO59138.1"/>
    </source>
</evidence>
<feature type="transmembrane region" description="Helical" evidence="11">
    <location>
        <begin position="185"/>
        <end position="206"/>
    </location>
</feature>
<feature type="region of interest" description="Disordered" evidence="10">
    <location>
        <begin position="1"/>
        <end position="22"/>
    </location>
</feature>
<keyword evidence="6" id="KW-0560">Oxidoreductase</keyword>
<dbReference type="Proteomes" id="UP000292452">
    <property type="component" value="Unassembled WGS sequence"/>
</dbReference>
<dbReference type="GO" id="GO:0016020">
    <property type="term" value="C:membrane"/>
    <property type="evidence" value="ECO:0007669"/>
    <property type="project" value="UniProtKB-SubCell"/>
</dbReference>
<evidence type="ECO:0000256" key="7">
    <source>
        <dbReference type="ARBA" id="ARBA00023136"/>
    </source>
</evidence>
<dbReference type="GeneID" id="97372487"/>
<dbReference type="EMBL" id="SIXH01000096">
    <property type="protein sequence ID" value="TBO59138.1"/>
    <property type="molecule type" value="Genomic_DNA"/>
</dbReference>
<reference evidence="13 14" key="1">
    <citation type="submission" date="2019-02" db="EMBL/GenBank/DDBJ databases">
        <title>Draft Genome Sequence of Streptomyces sp. AM-2504, identified by 16S rRNA comparative analysis as a Streptomyces Kasugaensis strain.</title>
        <authorList>
            <person name="Napolioni V."/>
            <person name="Giuliodori A.M."/>
            <person name="Spurio R."/>
            <person name="Fabbretti A."/>
        </authorList>
    </citation>
    <scope>NUCLEOTIDE SEQUENCE [LARGE SCALE GENOMIC DNA]</scope>
    <source>
        <strain evidence="13 14">AM-2504</strain>
    </source>
</reference>